<dbReference type="Proteomes" id="UP001140076">
    <property type="component" value="Unassembled WGS sequence"/>
</dbReference>
<dbReference type="SUPFAM" id="SSF53850">
    <property type="entry name" value="Periplasmic binding protein-like II"/>
    <property type="match status" value="1"/>
</dbReference>
<feature type="domain" description="HTH lysR-type" evidence="5">
    <location>
        <begin position="2"/>
        <end position="59"/>
    </location>
</feature>
<dbReference type="SUPFAM" id="SSF46785">
    <property type="entry name" value="Winged helix' DNA-binding domain"/>
    <property type="match status" value="1"/>
</dbReference>
<dbReference type="GO" id="GO:0003700">
    <property type="term" value="F:DNA-binding transcription factor activity"/>
    <property type="evidence" value="ECO:0007669"/>
    <property type="project" value="InterPro"/>
</dbReference>
<dbReference type="AlphaFoldDB" id="A0A9X3SG86"/>
<dbReference type="PROSITE" id="PS50931">
    <property type="entry name" value="HTH_LYSR"/>
    <property type="match status" value="1"/>
</dbReference>
<dbReference type="InterPro" id="IPR036388">
    <property type="entry name" value="WH-like_DNA-bd_sf"/>
</dbReference>
<accession>A0A9X3SG86</accession>
<evidence type="ECO:0000256" key="2">
    <source>
        <dbReference type="ARBA" id="ARBA00023015"/>
    </source>
</evidence>
<dbReference type="GO" id="GO:0003677">
    <property type="term" value="F:DNA binding"/>
    <property type="evidence" value="ECO:0007669"/>
    <property type="project" value="UniProtKB-KW"/>
</dbReference>
<dbReference type="InterPro" id="IPR036390">
    <property type="entry name" value="WH_DNA-bd_sf"/>
</dbReference>
<dbReference type="Pfam" id="PF03466">
    <property type="entry name" value="LysR_substrate"/>
    <property type="match status" value="1"/>
</dbReference>
<dbReference type="Gene3D" id="3.40.190.10">
    <property type="entry name" value="Periplasmic binding protein-like II"/>
    <property type="match status" value="2"/>
</dbReference>
<dbReference type="RefSeq" id="WP_270074860.1">
    <property type="nucleotide sequence ID" value="NZ_JAJAQC010000066.1"/>
</dbReference>
<keyword evidence="3" id="KW-0238">DNA-binding</keyword>
<dbReference type="InterPro" id="IPR000847">
    <property type="entry name" value="LysR_HTH_N"/>
</dbReference>
<dbReference type="Pfam" id="PF00126">
    <property type="entry name" value="HTH_1"/>
    <property type="match status" value="1"/>
</dbReference>
<reference evidence="6" key="1">
    <citation type="submission" date="2021-10" db="EMBL/GenBank/DDBJ databases">
        <title>Streptomonospora sp. nov., isolated from mangrove soil.</title>
        <authorList>
            <person name="Chen X."/>
            <person name="Ge X."/>
            <person name="Liu W."/>
        </authorList>
    </citation>
    <scope>NUCLEOTIDE SEQUENCE</scope>
    <source>
        <strain evidence="6">S1-112</strain>
    </source>
</reference>
<dbReference type="PANTHER" id="PTHR30346:SF29">
    <property type="entry name" value="LYSR SUBSTRATE-BINDING"/>
    <property type="match status" value="1"/>
</dbReference>
<evidence type="ECO:0000256" key="1">
    <source>
        <dbReference type="ARBA" id="ARBA00009437"/>
    </source>
</evidence>
<name>A0A9X3SG86_9ACTN</name>
<dbReference type="EMBL" id="JAJAQC010000066">
    <property type="protein sequence ID" value="MDA0567613.1"/>
    <property type="molecule type" value="Genomic_DNA"/>
</dbReference>
<keyword evidence="7" id="KW-1185">Reference proteome</keyword>
<gene>
    <name evidence="6" type="ORF">LG943_25305</name>
</gene>
<protein>
    <submittedName>
        <fullName evidence="6">LysR family transcriptional regulator</fullName>
    </submittedName>
</protein>
<keyword evidence="4" id="KW-0804">Transcription</keyword>
<organism evidence="6 7">
    <name type="scientific">Streptomonospora mangrovi</name>
    <dbReference type="NCBI Taxonomy" id="2883123"/>
    <lineage>
        <taxon>Bacteria</taxon>
        <taxon>Bacillati</taxon>
        <taxon>Actinomycetota</taxon>
        <taxon>Actinomycetes</taxon>
        <taxon>Streptosporangiales</taxon>
        <taxon>Nocardiopsidaceae</taxon>
        <taxon>Streptomonospora</taxon>
    </lineage>
</organism>
<evidence type="ECO:0000256" key="3">
    <source>
        <dbReference type="ARBA" id="ARBA00023125"/>
    </source>
</evidence>
<dbReference type="InterPro" id="IPR005119">
    <property type="entry name" value="LysR_subst-bd"/>
</dbReference>
<sequence length="314" mass="33096">MLDLRRLQILKEFSERGTIAATAEALGYTASAVSQQLSALEREAGAPLLDRTARSAELTESGRLLAENAEHILDLVEAAESVLAQRREVVAGRVTVTAFPTGAVAFAPPLARCLKVHGDLQLVLRQSVGAAGARQVASAEVDIALVDDWSGERPDIGAGRLRHVHLLHDPMVLAVSKDHPLADPAVPVDLRALRDEPWIAAPDSEPSRAGIDRLFADVGGAPAAAWEFEGQSTILSLVAGGIGIAAVPALALAAGTSGLSFRRLPGVGPTREVYAVVRSASMRRPAIEATLRALRRTAAEVRRRLDRDLGAAPG</sequence>
<dbReference type="PANTHER" id="PTHR30346">
    <property type="entry name" value="TRANSCRIPTIONAL DUAL REGULATOR HCAR-RELATED"/>
    <property type="match status" value="1"/>
</dbReference>
<evidence type="ECO:0000256" key="4">
    <source>
        <dbReference type="ARBA" id="ARBA00023163"/>
    </source>
</evidence>
<evidence type="ECO:0000313" key="7">
    <source>
        <dbReference type="Proteomes" id="UP001140076"/>
    </source>
</evidence>
<keyword evidence="2" id="KW-0805">Transcription regulation</keyword>
<dbReference type="Gene3D" id="1.10.10.10">
    <property type="entry name" value="Winged helix-like DNA-binding domain superfamily/Winged helix DNA-binding domain"/>
    <property type="match status" value="1"/>
</dbReference>
<evidence type="ECO:0000313" key="6">
    <source>
        <dbReference type="EMBL" id="MDA0567613.1"/>
    </source>
</evidence>
<evidence type="ECO:0000259" key="5">
    <source>
        <dbReference type="PROSITE" id="PS50931"/>
    </source>
</evidence>
<dbReference type="GO" id="GO:0032993">
    <property type="term" value="C:protein-DNA complex"/>
    <property type="evidence" value="ECO:0007669"/>
    <property type="project" value="TreeGrafter"/>
</dbReference>
<comment type="caution">
    <text evidence="6">The sequence shown here is derived from an EMBL/GenBank/DDBJ whole genome shotgun (WGS) entry which is preliminary data.</text>
</comment>
<proteinExistence type="inferred from homology"/>
<comment type="similarity">
    <text evidence="1">Belongs to the LysR transcriptional regulatory family.</text>
</comment>